<dbReference type="InterPro" id="IPR026444">
    <property type="entry name" value="Secre_tail"/>
</dbReference>
<dbReference type="Pfam" id="PF19408">
    <property type="entry name" value="PKD_6"/>
    <property type="match status" value="1"/>
</dbReference>
<reference evidence="5 6" key="1">
    <citation type="submission" date="2023-07" db="EMBL/GenBank/DDBJ databases">
        <authorList>
            <person name="Lian W.-H."/>
        </authorList>
    </citation>
    <scope>NUCLEOTIDE SEQUENCE [LARGE SCALE GENOMIC DNA]</scope>
    <source>
        <strain evidence="5 6">SYSU DXS3180</strain>
    </source>
</reference>
<dbReference type="Gene3D" id="2.130.10.130">
    <property type="entry name" value="Integrin alpha, N-terminal"/>
    <property type="match status" value="1"/>
</dbReference>
<keyword evidence="6" id="KW-1185">Reference proteome</keyword>
<dbReference type="SUPFAM" id="SSF69318">
    <property type="entry name" value="Integrin alpha N-terminal domain"/>
    <property type="match status" value="1"/>
</dbReference>
<evidence type="ECO:0000259" key="4">
    <source>
        <dbReference type="Pfam" id="PF19408"/>
    </source>
</evidence>
<dbReference type="InterPro" id="IPR045829">
    <property type="entry name" value="PKD_6"/>
</dbReference>
<dbReference type="SUPFAM" id="SSF81296">
    <property type="entry name" value="E set domains"/>
    <property type="match status" value="2"/>
</dbReference>
<dbReference type="RefSeq" id="WP_369330714.1">
    <property type="nucleotide sequence ID" value="NZ_JAULBC010000006.1"/>
</dbReference>
<dbReference type="PANTHER" id="PTHR45460:SF2">
    <property type="entry name" value="ALPHA 1,3 GLUCANASE, GH71 FAMILY (EUROFUNG)"/>
    <property type="match status" value="1"/>
</dbReference>
<organism evidence="5 6">
    <name type="scientific">Danxiaibacter flavus</name>
    <dbReference type="NCBI Taxonomy" id="3049108"/>
    <lineage>
        <taxon>Bacteria</taxon>
        <taxon>Pseudomonadati</taxon>
        <taxon>Bacteroidota</taxon>
        <taxon>Chitinophagia</taxon>
        <taxon>Chitinophagales</taxon>
        <taxon>Chitinophagaceae</taxon>
        <taxon>Danxiaibacter</taxon>
    </lineage>
</organism>
<dbReference type="InterPro" id="IPR013783">
    <property type="entry name" value="Ig-like_fold"/>
</dbReference>
<sequence>MKNDSNGCLQTTNSFIRFQQNYFLLKTTIRKASILLLTCLFFQQLFAQPVVTSFLPLTGLPGSTVTIYGSGFSANPLENIVFVGGSHAYVKTASANKLTVQVPRSTTNKPISVTVNNLTGFSALPYITTYKTGNVITPGTFETPENFRMSLRANVEDGLTIEDLDNDGKPDIFAKSRIGLGFLYSIYRNTSTPGNISFAAEISAVIPLRRIDNVLPLADIDGDGKKDFLCRNSSDEFLDIRILRNKSTPGNISFENPQSFPLNTRDHVFDLGVADLNGDGKLDLFGIKTRFYATDDPSPDSIAFTQNTSSGGNISFAPPVLLHFNFLNYRYALADFNGDGKIDVLSVTHDASSNYSISASINTSSHGNISFDDAKNIYPAGSNLLLGVGDVNKDGKPDIAISSLHNKNDSLLFLLNTSTSNNVSFAAPVSFPYGLNAANFHMVDVDGDGKLDICAYKGNTGNYVILKNTSSTERLSFASPVSFPAFPKKAIEFGDFDGDGRQDLSYTVRDYFSFVSIHRNQTDTALGIPSIVSFTPATANQNDTLTIDGDNFNGTTNITLGGTPVQSFKVISNNKISAVVNRGSTGDLQVTTRKGVATKSFFTYLSDTTVKLLSTSSGIVCSENLVKVKAVVTNADKGIFYRWYKNGKLSTISGNIYSSRALVDGDSLWCVVFFSLAPGHKEWKSDVIKFDVNLSRSPQLRIQPSRTTTICKGTPITFKAIINKIDFVHLCQWKKNDQVVGDSSDTYVDDNLKNGDLISCMIVQAPECIVIPGIDSLRVAVDEAKPSAPALIIGPDEVSSSQAGIIFSVPPVADVRKYKWQIPHDAGLVSGNGTDSIIVNWGTTTAKISVLTWNACGAPPAVTKTVRVTSTNERIAKTATSKQVTNETGSIMVYPNPANNKVSIVLAPNTGNYCMIELRDPNGKLLLHQKITTNGEMRTEINTSTLAPGVYYIQVIDKSNKITSKRLMIAK</sequence>
<dbReference type="NCBIfam" id="TIGR04183">
    <property type="entry name" value="Por_Secre_tail"/>
    <property type="match status" value="1"/>
</dbReference>
<dbReference type="InterPro" id="IPR028994">
    <property type="entry name" value="Integrin_alpha_N"/>
</dbReference>
<feature type="domain" description="Secretion system C-terminal sorting" evidence="3">
    <location>
        <begin position="893"/>
        <end position="969"/>
    </location>
</feature>
<evidence type="ECO:0000313" key="5">
    <source>
        <dbReference type="EMBL" id="MEX6689307.1"/>
    </source>
</evidence>
<dbReference type="Pfam" id="PF18962">
    <property type="entry name" value="Por_Secre_tail"/>
    <property type="match status" value="1"/>
</dbReference>
<proteinExistence type="predicted"/>
<gene>
    <name evidence="5" type="ORF">QTN47_17490</name>
</gene>
<feature type="domain" description="PKD-like" evidence="4">
    <location>
        <begin position="786"/>
        <end position="862"/>
    </location>
</feature>
<accession>A0ABV3ZHD0</accession>
<evidence type="ECO:0000259" key="2">
    <source>
        <dbReference type="Pfam" id="PF01833"/>
    </source>
</evidence>
<dbReference type="Proteomes" id="UP001560573">
    <property type="component" value="Unassembled WGS sequence"/>
</dbReference>
<evidence type="ECO:0000256" key="1">
    <source>
        <dbReference type="ARBA" id="ARBA00022729"/>
    </source>
</evidence>
<feature type="domain" description="IPT/TIG" evidence="2">
    <location>
        <begin position="49"/>
        <end position="120"/>
    </location>
</feature>
<dbReference type="InterPro" id="IPR002909">
    <property type="entry name" value="IPT_dom"/>
</dbReference>
<dbReference type="Pfam" id="PF01833">
    <property type="entry name" value="TIG"/>
    <property type="match status" value="2"/>
</dbReference>
<dbReference type="Gene3D" id="2.60.40.10">
    <property type="entry name" value="Immunoglobulins"/>
    <property type="match status" value="2"/>
</dbReference>
<protein>
    <submittedName>
        <fullName evidence="5">FG-GAP-like repeat-containing protein</fullName>
    </submittedName>
</protein>
<comment type="caution">
    <text evidence="5">The sequence shown here is derived from an EMBL/GenBank/DDBJ whole genome shotgun (WGS) entry which is preliminary data.</text>
</comment>
<evidence type="ECO:0000259" key="3">
    <source>
        <dbReference type="Pfam" id="PF18962"/>
    </source>
</evidence>
<feature type="domain" description="IPT/TIG" evidence="2">
    <location>
        <begin position="529"/>
        <end position="593"/>
    </location>
</feature>
<evidence type="ECO:0000313" key="6">
    <source>
        <dbReference type="Proteomes" id="UP001560573"/>
    </source>
</evidence>
<dbReference type="CDD" id="cd00603">
    <property type="entry name" value="IPT_PCSR"/>
    <property type="match status" value="1"/>
</dbReference>
<dbReference type="PANTHER" id="PTHR45460">
    <property type="entry name" value="SIMILAR TO CYSTEINE PROTEINASE"/>
    <property type="match status" value="1"/>
</dbReference>
<dbReference type="InterPro" id="IPR013517">
    <property type="entry name" value="FG-GAP"/>
</dbReference>
<dbReference type="EMBL" id="JAULBC010000006">
    <property type="protein sequence ID" value="MEX6689307.1"/>
    <property type="molecule type" value="Genomic_DNA"/>
</dbReference>
<name>A0ABV3ZHD0_9BACT</name>
<keyword evidence="1" id="KW-0732">Signal</keyword>
<dbReference type="Pfam" id="PF13517">
    <property type="entry name" value="FG-GAP_3"/>
    <property type="match status" value="2"/>
</dbReference>
<dbReference type="InterPro" id="IPR014756">
    <property type="entry name" value="Ig_E-set"/>
</dbReference>